<gene>
    <name evidence="1" type="ORF">MNBD_DELTA03-748</name>
</gene>
<accession>A0A3B0VZ14</accession>
<protein>
    <submittedName>
        <fullName evidence="1">Uncharacterized protein</fullName>
    </submittedName>
</protein>
<proteinExistence type="predicted"/>
<dbReference type="AlphaFoldDB" id="A0A3B0VZ14"/>
<organism evidence="1">
    <name type="scientific">hydrothermal vent metagenome</name>
    <dbReference type="NCBI Taxonomy" id="652676"/>
    <lineage>
        <taxon>unclassified sequences</taxon>
        <taxon>metagenomes</taxon>
        <taxon>ecological metagenomes</taxon>
    </lineage>
</organism>
<reference evidence="1" key="1">
    <citation type="submission" date="2018-06" db="EMBL/GenBank/DDBJ databases">
        <authorList>
            <person name="Zhirakovskaya E."/>
        </authorList>
    </citation>
    <scope>NUCLEOTIDE SEQUENCE</scope>
</reference>
<dbReference type="EMBL" id="UOEX01000214">
    <property type="protein sequence ID" value="VAW37526.1"/>
    <property type="molecule type" value="Genomic_DNA"/>
</dbReference>
<sequence>MHLLLLSVITFIVFLSVALLINFCRRRLRGSRHGLSGMCHKNGDSCLTCASCTDDKLKKG</sequence>
<evidence type="ECO:0000313" key="1">
    <source>
        <dbReference type="EMBL" id="VAW37526.1"/>
    </source>
</evidence>
<name>A0A3B0VZ14_9ZZZZ</name>